<dbReference type="GO" id="GO:0051301">
    <property type="term" value="P:cell division"/>
    <property type="evidence" value="ECO:0007669"/>
    <property type="project" value="InterPro"/>
</dbReference>
<comment type="caution">
    <text evidence="4">The sequence shown here is derived from an EMBL/GenBank/DDBJ whole genome shotgun (WGS) entry which is preliminary data.</text>
</comment>
<name>A0A429ZCL1_9ENTE</name>
<dbReference type="AlphaFoldDB" id="A0A429ZCL1"/>
<evidence type="ECO:0000256" key="3">
    <source>
        <dbReference type="SAM" id="Phobius"/>
    </source>
</evidence>
<keyword evidence="3" id="KW-0472">Membrane</keyword>
<dbReference type="PANTHER" id="PTHR40027">
    <property type="entry name" value="CELL DIVISION PROTEIN DIVIC"/>
    <property type="match status" value="1"/>
</dbReference>
<keyword evidence="5" id="KW-1185">Reference proteome</keyword>
<feature type="coiled-coil region" evidence="1">
    <location>
        <begin position="90"/>
        <end position="124"/>
    </location>
</feature>
<feature type="region of interest" description="Disordered" evidence="2">
    <location>
        <begin position="154"/>
        <end position="176"/>
    </location>
</feature>
<dbReference type="OrthoDB" id="2991180at2"/>
<evidence type="ECO:0008006" key="6">
    <source>
        <dbReference type="Google" id="ProtNLM"/>
    </source>
</evidence>
<evidence type="ECO:0000313" key="5">
    <source>
        <dbReference type="Proteomes" id="UP000287239"/>
    </source>
</evidence>
<evidence type="ECO:0000313" key="4">
    <source>
        <dbReference type="EMBL" id="RST91446.1"/>
    </source>
</evidence>
<protein>
    <recommendedName>
        <fullName evidence="6">Septum formation initiator</fullName>
    </recommendedName>
</protein>
<evidence type="ECO:0000256" key="2">
    <source>
        <dbReference type="SAM" id="MobiDB-lite"/>
    </source>
</evidence>
<evidence type="ECO:0000256" key="1">
    <source>
        <dbReference type="SAM" id="Coils"/>
    </source>
</evidence>
<reference evidence="4 5" key="1">
    <citation type="submission" date="2017-05" db="EMBL/GenBank/DDBJ databases">
        <title>Vagococcus spp. assemblies.</title>
        <authorList>
            <person name="Gulvik C.A."/>
        </authorList>
    </citation>
    <scope>NUCLEOTIDE SEQUENCE [LARGE SCALE GENOMIC DNA]</scope>
    <source>
        <strain evidence="4 5">NCFB 2777</strain>
    </source>
</reference>
<dbReference type="EMBL" id="NGJU01000029">
    <property type="protein sequence ID" value="RST91446.1"/>
    <property type="molecule type" value="Genomic_DNA"/>
</dbReference>
<proteinExistence type="predicted"/>
<sequence length="176" mass="20425">MVVLIDIMSMIQNPGNGVFGMEEKQLKQELPQETNIASIGNQYTKEQIQEFNKAQKRVIFRRRRLAVVFAVAIVFFVLSGFNLFRSYQHINSLKAEKVAAEVQQAELNQRVVALEYDVKLLEDEEYLQKLARQKYFYTKEGELVYNIPQINQNARTETKTKEQPTKQSSTKNSSNQ</sequence>
<dbReference type="Proteomes" id="UP000287239">
    <property type="component" value="Unassembled WGS sequence"/>
</dbReference>
<feature type="transmembrane region" description="Helical" evidence="3">
    <location>
        <begin position="65"/>
        <end position="84"/>
    </location>
</feature>
<gene>
    <name evidence="4" type="ORF">CBF35_14180</name>
</gene>
<organism evidence="4 5">
    <name type="scientific">Vagococcus salmoninarum</name>
    <dbReference type="NCBI Taxonomy" id="2739"/>
    <lineage>
        <taxon>Bacteria</taxon>
        <taxon>Bacillati</taxon>
        <taxon>Bacillota</taxon>
        <taxon>Bacilli</taxon>
        <taxon>Lactobacillales</taxon>
        <taxon>Enterococcaceae</taxon>
        <taxon>Vagococcus</taxon>
    </lineage>
</organism>
<keyword evidence="3" id="KW-1133">Transmembrane helix</keyword>
<dbReference type="PANTHER" id="PTHR40027:SF1">
    <property type="entry name" value="CELL DIVISION PROTEIN DIVIC"/>
    <property type="match status" value="1"/>
</dbReference>
<dbReference type="InterPro" id="IPR039076">
    <property type="entry name" value="DivIC"/>
</dbReference>
<keyword evidence="1" id="KW-0175">Coiled coil</keyword>
<dbReference type="Pfam" id="PF04977">
    <property type="entry name" value="DivIC"/>
    <property type="match status" value="1"/>
</dbReference>
<accession>A0A429ZCL1</accession>
<keyword evidence="3" id="KW-0812">Transmembrane</keyword>
<feature type="compositionally biased region" description="Low complexity" evidence="2">
    <location>
        <begin position="165"/>
        <end position="176"/>
    </location>
</feature>
<dbReference type="InterPro" id="IPR007060">
    <property type="entry name" value="FtsL/DivIC"/>
</dbReference>